<proteinExistence type="predicted"/>
<dbReference type="RefSeq" id="WP_121460014.1">
    <property type="nucleotide sequence ID" value="NZ_RBXB01000001.1"/>
</dbReference>
<dbReference type="AlphaFoldDB" id="A0A495SLF4"/>
<keyword evidence="2" id="KW-1185">Reference proteome</keyword>
<dbReference type="Gene3D" id="3.40.960.10">
    <property type="entry name" value="VSR Endonuclease"/>
    <property type="match status" value="1"/>
</dbReference>
<reference evidence="1 2" key="1">
    <citation type="submission" date="2018-10" db="EMBL/GenBank/DDBJ databases">
        <title>Genomic Encyclopedia of Archaeal and Bacterial Type Strains, Phase II (KMG-II): from individual species to whole genera.</title>
        <authorList>
            <person name="Goeker M."/>
        </authorList>
    </citation>
    <scope>NUCLEOTIDE SEQUENCE [LARGE SCALE GENOMIC DNA]</scope>
    <source>
        <strain evidence="1 2">DSM 14219</strain>
    </source>
</reference>
<protein>
    <recommendedName>
        <fullName evidence="3">Very-short-patch-repair endonuclease</fullName>
    </recommendedName>
</protein>
<gene>
    <name evidence="1" type="ORF">BCF58_0279</name>
</gene>
<dbReference type="OrthoDB" id="583593at2"/>
<dbReference type="EMBL" id="RBXB01000001">
    <property type="protein sequence ID" value="RKT01068.1"/>
    <property type="molecule type" value="Genomic_DNA"/>
</dbReference>
<organism evidence="1 2">
    <name type="scientific">Chryseobacterium defluvii</name>
    <dbReference type="NCBI Taxonomy" id="160396"/>
    <lineage>
        <taxon>Bacteria</taxon>
        <taxon>Pseudomonadati</taxon>
        <taxon>Bacteroidota</taxon>
        <taxon>Flavobacteriia</taxon>
        <taxon>Flavobacteriales</taxon>
        <taxon>Weeksellaceae</taxon>
        <taxon>Chryseobacterium group</taxon>
        <taxon>Chryseobacterium</taxon>
    </lineage>
</organism>
<evidence type="ECO:0008006" key="3">
    <source>
        <dbReference type="Google" id="ProtNLM"/>
    </source>
</evidence>
<evidence type="ECO:0000313" key="2">
    <source>
        <dbReference type="Proteomes" id="UP000272428"/>
    </source>
</evidence>
<evidence type="ECO:0000313" key="1">
    <source>
        <dbReference type="EMBL" id="RKT01068.1"/>
    </source>
</evidence>
<dbReference type="Proteomes" id="UP000272428">
    <property type="component" value="Unassembled WGS sequence"/>
</dbReference>
<comment type="caution">
    <text evidence="1">The sequence shown here is derived from an EMBL/GenBank/DDBJ whole genome shotgun (WGS) entry which is preliminary data.</text>
</comment>
<sequence>MTWSKSILSKLQKEGKIKNVFIPPEPKNKIKIPKEIGKYKLHINSVLKSSGLEFKEEYQFDENRKFRFDWVIPELKTGIEFEGIMSEKSRHTTIEGFSNDCIKYNLAQCNGWKVLRYTVLNYLEIENDIKLLIEKAK</sequence>
<accession>A0A495SLF4</accession>
<name>A0A495SLF4_9FLAO</name>